<sequence length="136" mass="15707">MGEDLKDYQKKLNKDEKEFLTKILRFFVQGDLDIGDGYYTHYIPVFKQPEVRMMMSGFAGREALHVAAYAHLIETLGLPESTYNEFLKYGEMVEKHEYYQNLGDAPMAEKIATISAFGEGMQLFSSFVMLLNFARH</sequence>
<dbReference type="EMBL" id="OB744448">
    <property type="protein sequence ID" value="CAD7239849.1"/>
    <property type="molecule type" value="Genomic_DNA"/>
</dbReference>
<dbReference type="OrthoDB" id="7030570at2759"/>
<dbReference type="AlphaFoldDB" id="A0A7R9A1R8"/>
<feature type="non-terminal residue" evidence="1">
    <location>
        <position position="136"/>
    </location>
</feature>
<dbReference type="Pfam" id="PF00268">
    <property type="entry name" value="Ribonuc_red_sm"/>
    <property type="match status" value="1"/>
</dbReference>
<reference evidence="1" key="1">
    <citation type="submission" date="2020-11" db="EMBL/GenBank/DDBJ databases">
        <authorList>
            <person name="Tran Van P."/>
        </authorList>
    </citation>
    <scope>NUCLEOTIDE SEQUENCE</scope>
</reference>
<proteinExistence type="predicted"/>
<protein>
    <submittedName>
        <fullName evidence="1">Uncharacterized protein</fullName>
    </submittedName>
</protein>
<organism evidence="1">
    <name type="scientific">Cyprideis torosa</name>
    <dbReference type="NCBI Taxonomy" id="163714"/>
    <lineage>
        <taxon>Eukaryota</taxon>
        <taxon>Metazoa</taxon>
        <taxon>Ecdysozoa</taxon>
        <taxon>Arthropoda</taxon>
        <taxon>Crustacea</taxon>
        <taxon>Oligostraca</taxon>
        <taxon>Ostracoda</taxon>
        <taxon>Podocopa</taxon>
        <taxon>Podocopida</taxon>
        <taxon>Cytherocopina</taxon>
        <taxon>Cytheroidea</taxon>
        <taxon>Cytherideidae</taxon>
        <taxon>Cyprideis</taxon>
    </lineage>
</organism>
<gene>
    <name evidence="1" type="ORF">CTOB1V02_LOCUS17664</name>
</gene>
<dbReference type="SUPFAM" id="SSF47240">
    <property type="entry name" value="Ferritin-like"/>
    <property type="match status" value="1"/>
</dbReference>
<dbReference type="InterPro" id="IPR009078">
    <property type="entry name" value="Ferritin-like_SF"/>
</dbReference>
<dbReference type="InterPro" id="IPR000358">
    <property type="entry name" value="RNR_small_fam"/>
</dbReference>
<name>A0A7R9A1R8_9CRUS</name>
<dbReference type="Gene3D" id="1.10.620.20">
    <property type="entry name" value="Ribonucleotide Reductase, subunit A"/>
    <property type="match status" value="1"/>
</dbReference>
<accession>A0A7R9A1R8</accession>
<evidence type="ECO:0000313" key="1">
    <source>
        <dbReference type="EMBL" id="CAD7239849.1"/>
    </source>
</evidence>
<dbReference type="InterPro" id="IPR012348">
    <property type="entry name" value="RNR-like"/>
</dbReference>
<dbReference type="GO" id="GO:0016491">
    <property type="term" value="F:oxidoreductase activity"/>
    <property type="evidence" value="ECO:0007669"/>
    <property type="project" value="InterPro"/>
</dbReference>
<dbReference type="GO" id="GO:0009263">
    <property type="term" value="P:deoxyribonucleotide biosynthetic process"/>
    <property type="evidence" value="ECO:0007669"/>
    <property type="project" value="InterPro"/>
</dbReference>